<comment type="caution">
    <text evidence="4">The sequence shown here is derived from an EMBL/GenBank/DDBJ whole genome shotgun (WGS) entry which is preliminary data.</text>
</comment>
<dbReference type="RefSeq" id="WP_106380842.1">
    <property type="nucleotide sequence ID" value="NZ_NIGF01000017.1"/>
</dbReference>
<evidence type="ECO:0000256" key="2">
    <source>
        <dbReference type="ARBA" id="ARBA00022679"/>
    </source>
</evidence>
<evidence type="ECO:0000313" key="4">
    <source>
        <dbReference type="EMBL" id="PQV62965.1"/>
    </source>
</evidence>
<keyword evidence="5" id="KW-1185">Reference proteome</keyword>
<protein>
    <submittedName>
        <fullName evidence="4">DNA adenine methylase</fullName>
    </submittedName>
</protein>
<proteinExistence type="predicted"/>
<evidence type="ECO:0000313" key="5">
    <source>
        <dbReference type="Proteomes" id="UP000237684"/>
    </source>
</evidence>
<dbReference type="PANTHER" id="PTHR30481:SF2">
    <property type="entry name" value="SITE-SPECIFIC DNA-METHYLTRANSFERASE (ADENINE-SPECIFIC)"/>
    <property type="match status" value="1"/>
</dbReference>
<organism evidence="4 5">
    <name type="scientific">Abditibacterium utsteinense</name>
    <dbReference type="NCBI Taxonomy" id="1960156"/>
    <lineage>
        <taxon>Bacteria</taxon>
        <taxon>Pseudomonadati</taxon>
        <taxon>Abditibacteriota</taxon>
        <taxon>Abditibacteriia</taxon>
        <taxon>Abditibacteriales</taxon>
        <taxon>Abditibacteriaceae</taxon>
        <taxon>Abditibacterium</taxon>
    </lineage>
</organism>
<name>A0A2S8SQ94_9BACT</name>
<keyword evidence="1 4" id="KW-0489">Methyltransferase</keyword>
<dbReference type="OrthoDB" id="9805629at2"/>
<evidence type="ECO:0000256" key="1">
    <source>
        <dbReference type="ARBA" id="ARBA00022603"/>
    </source>
</evidence>
<dbReference type="AlphaFoldDB" id="A0A2S8SQ94"/>
<dbReference type="PRINTS" id="PR00505">
    <property type="entry name" value="D12N6MTFRASE"/>
</dbReference>
<dbReference type="InterPro" id="IPR029063">
    <property type="entry name" value="SAM-dependent_MTases_sf"/>
</dbReference>
<dbReference type="GO" id="GO:0032259">
    <property type="term" value="P:methylation"/>
    <property type="evidence" value="ECO:0007669"/>
    <property type="project" value="UniProtKB-KW"/>
</dbReference>
<reference evidence="4 5" key="1">
    <citation type="journal article" date="2018" name="Syst. Appl. Microbiol.">
        <title>Abditibacterium utsteinense sp. nov., the first cultivated member of candidate phylum FBP, isolated from ice-free Antarctic soil samples.</title>
        <authorList>
            <person name="Tahon G."/>
            <person name="Tytgat B."/>
            <person name="Lebbe L."/>
            <person name="Carlier A."/>
            <person name="Willems A."/>
        </authorList>
    </citation>
    <scope>NUCLEOTIDE SEQUENCE [LARGE SCALE GENOMIC DNA]</scope>
    <source>
        <strain evidence="4 5">LMG 29911</strain>
    </source>
</reference>
<sequence length="291" mass="32283">MQLTFEGTTDVFAGVINVASVPQRSPFRYPGGKSWIIPHLRRWFASLPYKPYKLVEPFAGGASVGLAVAFEALADRATLVEIDPEIAAVWHTILNGDAAWLAARIRGFDLNAKSARAVINNPSKRVEDRAFRTLIRNRVNHGGILAPGVGMLKAGENGKGIQSRWYPETLAKRIEAIACHRSKLSFLEADGLQVIENNLSCDQTVFFIDPPYTAAGKRAGARLYTHNALDHRRLFELASQIQGDFLMTYDDAEGVRDLAAEFGFETRAIAMKNTHHAKMTELLIGRNLHWV</sequence>
<dbReference type="SUPFAM" id="SSF53335">
    <property type="entry name" value="S-adenosyl-L-methionine-dependent methyltransferases"/>
    <property type="match status" value="1"/>
</dbReference>
<dbReference type="Gene3D" id="3.40.50.150">
    <property type="entry name" value="Vaccinia Virus protein VP39"/>
    <property type="match status" value="2"/>
</dbReference>
<dbReference type="Proteomes" id="UP000237684">
    <property type="component" value="Unassembled WGS sequence"/>
</dbReference>
<dbReference type="GO" id="GO:0009307">
    <property type="term" value="P:DNA restriction-modification system"/>
    <property type="evidence" value="ECO:0007669"/>
    <property type="project" value="InterPro"/>
</dbReference>
<dbReference type="PANTHER" id="PTHR30481">
    <property type="entry name" value="DNA ADENINE METHYLASE"/>
    <property type="match status" value="1"/>
</dbReference>
<keyword evidence="3" id="KW-0949">S-adenosyl-L-methionine</keyword>
<dbReference type="Pfam" id="PF02086">
    <property type="entry name" value="MethyltransfD12"/>
    <property type="match status" value="1"/>
</dbReference>
<dbReference type="GO" id="GO:0009007">
    <property type="term" value="F:site-specific DNA-methyltransferase (adenine-specific) activity"/>
    <property type="evidence" value="ECO:0007669"/>
    <property type="project" value="UniProtKB-EC"/>
</dbReference>
<dbReference type="InterPro" id="IPR012327">
    <property type="entry name" value="MeTrfase_D12"/>
</dbReference>
<dbReference type="GO" id="GO:1904047">
    <property type="term" value="F:S-adenosyl-L-methionine binding"/>
    <property type="evidence" value="ECO:0007669"/>
    <property type="project" value="TreeGrafter"/>
</dbReference>
<dbReference type="GO" id="GO:0006298">
    <property type="term" value="P:mismatch repair"/>
    <property type="evidence" value="ECO:0007669"/>
    <property type="project" value="TreeGrafter"/>
</dbReference>
<gene>
    <name evidence="4" type="ORF">B1R32_1177</name>
</gene>
<evidence type="ECO:0000256" key="3">
    <source>
        <dbReference type="ARBA" id="ARBA00022691"/>
    </source>
</evidence>
<dbReference type="EMBL" id="NIGF01000017">
    <property type="protein sequence ID" value="PQV62965.1"/>
    <property type="molecule type" value="Genomic_DNA"/>
</dbReference>
<keyword evidence="2" id="KW-0808">Transferase</keyword>
<accession>A0A2S8SQ94</accession>
<dbReference type="InParanoid" id="A0A2S8SQ94"/>
<dbReference type="GO" id="GO:0043565">
    <property type="term" value="F:sequence-specific DNA binding"/>
    <property type="evidence" value="ECO:0007669"/>
    <property type="project" value="TreeGrafter"/>
</dbReference>